<comment type="caution">
    <text evidence="1">The sequence shown here is derived from an EMBL/GenBank/DDBJ whole genome shotgun (WGS) entry which is preliminary data.</text>
</comment>
<sequence>MRGLTSVLLSFLLLGFVGCEKKDVLPEPAACGTLPTLEGIWRLRAYQKPSDGTSETDPDPKGRGVVLTFTEEGNAVRFEGHTVANTVSGGYQKSDSCRLEQGTFGGTKVAEPTEFSSRAWVAMNGAEAYGRTTDNLFIYFNSKSEVMIFDRQH</sequence>
<evidence type="ECO:0000313" key="2">
    <source>
        <dbReference type="Proteomes" id="UP000479293"/>
    </source>
</evidence>
<dbReference type="Proteomes" id="UP000479293">
    <property type="component" value="Unassembled WGS sequence"/>
</dbReference>
<name>A0A7C9BG75_9BACT</name>
<organism evidence="1 2">
    <name type="scientific">Salmonirosea aquatica</name>
    <dbReference type="NCBI Taxonomy" id="2654236"/>
    <lineage>
        <taxon>Bacteria</taxon>
        <taxon>Pseudomonadati</taxon>
        <taxon>Bacteroidota</taxon>
        <taxon>Cytophagia</taxon>
        <taxon>Cytophagales</taxon>
        <taxon>Spirosomataceae</taxon>
        <taxon>Salmonirosea</taxon>
    </lineage>
</organism>
<keyword evidence="2" id="KW-1185">Reference proteome</keyword>
<dbReference type="InterPro" id="IPR038670">
    <property type="entry name" value="HslJ-like_sf"/>
</dbReference>
<protein>
    <submittedName>
        <fullName evidence="1">META domain-containing protein</fullName>
    </submittedName>
</protein>
<evidence type="ECO:0000313" key="1">
    <source>
        <dbReference type="EMBL" id="MPR34321.1"/>
    </source>
</evidence>
<gene>
    <name evidence="1" type="ORF">GBK04_13380</name>
</gene>
<accession>A0A7C9BG75</accession>
<dbReference type="PROSITE" id="PS51257">
    <property type="entry name" value="PROKAR_LIPOPROTEIN"/>
    <property type="match status" value="1"/>
</dbReference>
<dbReference type="EMBL" id="WHLY01000002">
    <property type="protein sequence ID" value="MPR34321.1"/>
    <property type="molecule type" value="Genomic_DNA"/>
</dbReference>
<dbReference type="RefSeq" id="WP_152760433.1">
    <property type="nucleotide sequence ID" value="NZ_WHLY01000002.1"/>
</dbReference>
<reference evidence="1 2" key="1">
    <citation type="submission" date="2019-10" db="EMBL/GenBank/DDBJ databases">
        <title>Draft Genome Sequence of Cytophagaceae sp. SJW1-29.</title>
        <authorList>
            <person name="Choi A."/>
        </authorList>
    </citation>
    <scope>NUCLEOTIDE SEQUENCE [LARGE SCALE GENOMIC DNA]</scope>
    <source>
        <strain evidence="1 2">SJW1-29</strain>
    </source>
</reference>
<proteinExistence type="predicted"/>
<dbReference type="AlphaFoldDB" id="A0A7C9BG75"/>
<dbReference type="Gene3D" id="2.40.128.270">
    <property type="match status" value="1"/>
</dbReference>